<feature type="signal peptide" evidence="1">
    <location>
        <begin position="1"/>
        <end position="19"/>
    </location>
</feature>
<dbReference type="InterPro" id="IPR025419">
    <property type="entry name" value="DUF4142"/>
</dbReference>
<proteinExistence type="predicted"/>
<keyword evidence="1" id="KW-0732">Signal</keyword>
<feature type="domain" description="DUF4142" evidence="2">
    <location>
        <begin position="54"/>
        <end position="186"/>
    </location>
</feature>
<organism evidence="3 4">
    <name type="scientific">Mucilaginibacter glaciei</name>
    <dbReference type="NCBI Taxonomy" id="2772109"/>
    <lineage>
        <taxon>Bacteria</taxon>
        <taxon>Pseudomonadati</taxon>
        <taxon>Bacteroidota</taxon>
        <taxon>Sphingobacteriia</taxon>
        <taxon>Sphingobacteriales</taxon>
        <taxon>Sphingobacteriaceae</taxon>
        <taxon>Mucilaginibacter</taxon>
    </lineage>
</organism>
<dbReference type="RefSeq" id="WP_191166256.1">
    <property type="nucleotide sequence ID" value="NZ_JACWMX010000014.1"/>
</dbReference>
<dbReference type="PANTHER" id="PTHR38593">
    <property type="entry name" value="BLR2558 PROTEIN"/>
    <property type="match status" value="1"/>
</dbReference>
<evidence type="ECO:0000256" key="1">
    <source>
        <dbReference type="SAM" id="SignalP"/>
    </source>
</evidence>
<dbReference type="EMBL" id="JACWMX010000014">
    <property type="protein sequence ID" value="MBD1395516.1"/>
    <property type="molecule type" value="Genomic_DNA"/>
</dbReference>
<dbReference type="InterPro" id="IPR012347">
    <property type="entry name" value="Ferritin-like"/>
</dbReference>
<sequence length="194" mass="20333">MKKFNLFFVTLAAAGLMQACSGNKSASSSDSTAIKTDSSTVTTVKTDSSAVVMTDTTFAAKAAVGGMAEVALGKMAASKAIDSQVKDFGNMMVMDHGKANAELMSIAKAKNIILPATLDAEHQAKSDSLSKLSGKDFDKGYVAVMVEGHKKTLALMQSEASNGKDSDLKAFAAKTAPVVKHHLDEILKIQTNLK</sequence>
<dbReference type="PROSITE" id="PS51257">
    <property type="entry name" value="PROKAR_LIPOPROTEIN"/>
    <property type="match status" value="1"/>
</dbReference>
<reference evidence="3" key="1">
    <citation type="submission" date="2020-09" db="EMBL/GenBank/DDBJ databases">
        <title>Novel species of Mucilaginibacter isolated from a glacier on the Tibetan Plateau.</title>
        <authorList>
            <person name="Liu Q."/>
            <person name="Xin Y.-H."/>
        </authorList>
    </citation>
    <scope>NUCLEOTIDE SEQUENCE</scope>
    <source>
        <strain evidence="3">ZB1P21</strain>
    </source>
</reference>
<feature type="chain" id="PRO_5037197316" evidence="1">
    <location>
        <begin position="20"/>
        <end position="194"/>
    </location>
</feature>
<evidence type="ECO:0000313" key="4">
    <source>
        <dbReference type="Proteomes" id="UP000619078"/>
    </source>
</evidence>
<gene>
    <name evidence="3" type="ORF">IDJ76_20610</name>
</gene>
<evidence type="ECO:0000313" key="3">
    <source>
        <dbReference type="EMBL" id="MBD1395516.1"/>
    </source>
</evidence>
<name>A0A926S881_9SPHI</name>
<comment type="caution">
    <text evidence="3">The sequence shown here is derived from an EMBL/GenBank/DDBJ whole genome shotgun (WGS) entry which is preliminary data.</text>
</comment>
<dbReference type="Pfam" id="PF13628">
    <property type="entry name" value="DUF4142"/>
    <property type="match status" value="1"/>
</dbReference>
<dbReference type="Gene3D" id="1.20.1260.10">
    <property type="match status" value="1"/>
</dbReference>
<protein>
    <submittedName>
        <fullName evidence="3">DUF4142 domain-containing protein</fullName>
    </submittedName>
</protein>
<dbReference type="AlphaFoldDB" id="A0A926S881"/>
<accession>A0A926S881</accession>
<dbReference type="PANTHER" id="PTHR38593:SF1">
    <property type="entry name" value="BLR2558 PROTEIN"/>
    <property type="match status" value="1"/>
</dbReference>
<keyword evidence="4" id="KW-1185">Reference proteome</keyword>
<evidence type="ECO:0000259" key="2">
    <source>
        <dbReference type="Pfam" id="PF13628"/>
    </source>
</evidence>
<dbReference type="Proteomes" id="UP000619078">
    <property type="component" value="Unassembled WGS sequence"/>
</dbReference>